<dbReference type="Pfam" id="PF00126">
    <property type="entry name" value="HTH_1"/>
    <property type="match status" value="1"/>
</dbReference>
<name>A0A396SBG1_9BACL</name>
<dbReference type="EMBL" id="QWEI01000002">
    <property type="protein sequence ID" value="RHW38370.1"/>
    <property type="molecule type" value="Genomic_DNA"/>
</dbReference>
<organism evidence="6 7">
    <name type="scientific">Ureibacillus yapensis</name>
    <dbReference type="NCBI Taxonomy" id="2304605"/>
    <lineage>
        <taxon>Bacteria</taxon>
        <taxon>Bacillati</taxon>
        <taxon>Bacillota</taxon>
        <taxon>Bacilli</taxon>
        <taxon>Bacillales</taxon>
        <taxon>Caryophanaceae</taxon>
        <taxon>Ureibacillus</taxon>
    </lineage>
</organism>
<dbReference type="InterPro" id="IPR050950">
    <property type="entry name" value="HTH-type_LysR_regulators"/>
</dbReference>
<comment type="caution">
    <text evidence="6">The sequence shown here is derived from an EMBL/GenBank/DDBJ whole genome shotgun (WGS) entry which is preliminary data.</text>
</comment>
<dbReference type="InterPro" id="IPR036388">
    <property type="entry name" value="WH-like_DNA-bd_sf"/>
</dbReference>
<dbReference type="Gene3D" id="3.40.190.290">
    <property type="match status" value="1"/>
</dbReference>
<dbReference type="InterPro" id="IPR036390">
    <property type="entry name" value="WH_DNA-bd_sf"/>
</dbReference>
<dbReference type="PRINTS" id="PR00039">
    <property type="entry name" value="HTHLYSR"/>
</dbReference>
<evidence type="ECO:0000256" key="3">
    <source>
        <dbReference type="ARBA" id="ARBA00023125"/>
    </source>
</evidence>
<reference evidence="6 7" key="1">
    <citation type="submission" date="2018-08" db="EMBL/GenBank/DDBJ databases">
        <title>Lysinibacillus sp. YLB-03 draft genome sequence.</title>
        <authorList>
            <person name="Yu L."/>
        </authorList>
    </citation>
    <scope>NUCLEOTIDE SEQUENCE [LARGE SCALE GENOMIC DNA]</scope>
    <source>
        <strain evidence="6 7">YLB-03</strain>
    </source>
</reference>
<dbReference type="Proteomes" id="UP000265692">
    <property type="component" value="Unassembled WGS sequence"/>
</dbReference>
<dbReference type="GO" id="GO:0005829">
    <property type="term" value="C:cytosol"/>
    <property type="evidence" value="ECO:0007669"/>
    <property type="project" value="TreeGrafter"/>
</dbReference>
<dbReference type="PROSITE" id="PS50931">
    <property type="entry name" value="HTH_LYSR"/>
    <property type="match status" value="1"/>
</dbReference>
<accession>A0A396SBG1</accession>
<evidence type="ECO:0000313" key="7">
    <source>
        <dbReference type="Proteomes" id="UP000265692"/>
    </source>
</evidence>
<comment type="similarity">
    <text evidence="1">Belongs to the LysR transcriptional regulatory family.</text>
</comment>
<keyword evidence="3" id="KW-0238">DNA-binding</keyword>
<proteinExistence type="inferred from homology"/>
<dbReference type="AlphaFoldDB" id="A0A396SBG1"/>
<evidence type="ECO:0000259" key="5">
    <source>
        <dbReference type="PROSITE" id="PS50931"/>
    </source>
</evidence>
<gene>
    <name evidence="6" type="ORF">D1B33_05660</name>
</gene>
<dbReference type="OrthoDB" id="9803735at2"/>
<dbReference type="GO" id="GO:0003677">
    <property type="term" value="F:DNA binding"/>
    <property type="evidence" value="ECO:0007669"/>
    <property type="project" value="UniProtKB-KW"/>
</dbReference>
<dbReference type="CDD" id="cd05466">
    <property type="entry name" value="PBP2_LTTR_substrate"/>
    <property type="match status" value="1"/>
</dbReference>
<dbReference type="RefSeq" id="WP_118875404.1">
    <property type="nucleotide sequence ID" value="NZ_QWEI01000002.1"/>
</dbReference>
<keyword evidence="4" id="KW-0804">Transcription</keyword>
<keyword evidence="2" id="KW-0805">Transcription regulation</keyword>
<dbReference type="Gene3D" id="1.10.10.10">
    <property type="entry name" value="Winged helix-like DNA-binding domain superfamily/Winged helix DNA-binding domain"/>
    <property type="match status" value="1"/>
</dbReference>
<dbReference type="Pfam" id="PF03466">
    <property type="entry name" value="LysR_substrate"/>
    <property type="match status" value="1"/>
</dbReference>
<sequence>MDIRQLQYFREIVNQGSISKAAESLNIAQPPLSQLLKKMENELGTTLIHRYRKKWELTETGEILFDYANQTLSQMDALKQQILEIEEGSSGKVRIGVSTSCSNILVDFVSKYHANYPNVKIFIITGTSEDILDKLKKDEIDLAVVLRPNHFEQFESKILKEQHATLIVPKLWGNVFSNAFSLETLASYPFILLGAMEGHSFHESLLSYFESNGLKPNIVIESKNIAMVVALVNKGLGISIIPQMDYRSPAMENVAIFKLNELNLSVEPVILKLKDRHISKAANQFWELVNS</sequence>
<evidence type="ECO:0000256" key="4">
    <source>
        <dbReference type="ARBA" id="ARBA00023163"/>
    </source>
</evidence>
<dbReference type="SUPFAM" id="SSF53850">
    <property type="entry name" value="Periplasmic binding protein-like II"/>
    <property type="match status" value="1"/>
</dbReference>
<protein>
    <submittedName>
        <fullName evidence="6">LysR family transcriptional regulator</fullName>
    </submittedName>
</protein>
<dbReference type="FunFam" id="1.10.10.10:FF:000001">
    <property type="entry name" value="LysR family transcriptional regulator"/>
    <property type="match status" value="1"/>
</dbReference>
<dbReference type="SUPFAM" id="SSF46785">
    <property type="entry name" value="Winged helix' DNA-binding domain"/>
    <property type="match status" value="1"/>
</dbReference>
<dbReference type="GO" id="GO:0003700">
    <property type="term" value="F:DNA-binding transcription factor activity"/>
    <property type="evidence" value="ECO:0007669"/>
    <property type="project" value="InterPro"/>
</dbReference>
<evidence type="ECO:0000256" key="1">
    <source>
        <dbReference type="ARBA" id="ARBA00009437"/>
    </source>
</evidence>
<dbReference type="InterPro" id="IPR000847">
    <property type="entry name" value="LysR_HTH_N"/>
</dbReference>
<evidence type="ECO:0000256" key="2">
    <source>
        <dbReference type="ARBA" id="ARBA00023015"/>
    </source>
</evidence>
<evidence type="ECO:0000313" key="6">
    <source>
        <dbReference type="EMBL" id="RHW38370.1"/>
    </source>
</evidence>
<keyword evidence="7" id="KW-1185">Reference proteome</keyword>
<dbReference type="PANTHER" id="PTHR30419:SF28">
    <property type="entry name" value="HTH-TYPE TRANSCRIPTIONAL REGULATOR BSDA"/>
    <property type="match status" value="1"/>
</dbReference>
<feature type="domain" description="HTH lysR-type" evidence="5">
    <location>
        <begin position="1"/>
        <end position="58"/>
    </location>
</feature>
<dbReference type="InterPro" id="IPR005119">
    <property type="entry name" value="LysR_subst-bd"/>
</dbReference>
<dbReference type="PANTHER" id="PTHR30419">
    <property type="entry name" value="HTH-TYPE TRANSCRIPTIONAL REGULATOR YBHD"/>
    <property type="match status" value="1"/>
</dbReference>